<dbReference type="Proteomes" id="UP001321749">
    <property type="component" value="Unassembled WGS sequence"/>
</dbReference>
<dbReference type="Pfam" id="PF06985">
    <property type="entry name" value="HET"/>
    <property type="match status" value="1"/>
</dbReference>
<proteinExistence type="predicted"/>
<evidence type="ECO:0000256" key="1">
    <source>
        <dbReference type="SAM" id="MobiDB-lite"/>
    </source>
</evidence>
<feature type="compositionally biased region" description="Acidic residues" evidence="1">
    <location>
        <begin position="21"/>
        <end position="38"/>
    </location>
</feature>
<feature type="region of interest" description="Disordered" evidence="1">
    <location>
        <begin position="1"/>
        <end position="75"/>
    </location>
</feature>
<evidence type="ECO:0000259" key="2">
    <source>
        <dbReference type="Pfam" id="PF06985"/>
    </source>
</evidence>
<dbReference type="AlphaFoldDB" id="A0AAV9HVM3"/>
<dbReference type="InterPro" id="IPR010730">
    <property type="entry name" value="HET"/>
</dbReference>
<feature type="compositionally biased region" description="Low complexity" evidence="1">
    <location>
        <begin position="49"/>
        <end position="59"/>
    </location>
</feature>
<dbReference type="PANTHER" id="PTHR24148:SF73">
    <property type="entry name" value="HET DOMAIN PROTEIN (AFU_ORTHOLOGUE AFUA_8G01020)"/>
    <property type="match status" value="1"/>
</dbReference>
<feature type="domain" description="Heterokaryon incompatibility" evidence="2">
    <location>
        <begin position="114"/>
        <end position="261"/>
    </location>
</feature>
<comment type="caution">
    <text evidence="3">The sequence shown here is derived from an EMBL/GenBank/DDBJ whole genome shotgun (WGS) entry which is preliminary data.</text>
</comment>
<evidence type="ECO:0000313" key="4">
    <source>
        <dbReference type="Proteomes" id="UP001321749"/>
    </source>
</evidence>
<gene>
    <name evidence="3" type="ORF">QBC42DRAFT_262744</name>
</gene>
<reference evidence="3" key="2">
    <citation type="submission" date="2023-06" db="EMBL/GenBank/DDBJ databases">
        <authorList>
            <consortium name="Lawrence Berkeley National Laboratory"/>
            <person name="Mondo S.J."/>
            <person name="Hensen N."/>
            <person name="Bonometti L."/>
            <person name="Westerberg I."/>
            <person name="Brannstrom I.O."/>
            <person name="Guillou S."/>
            <person name="Cros-Aarteil S."/>
            <person name="Calhoun S."/>
            <person name="Haridas S."/>
            <person name="Kuo A."/>
            <person name="Pangilinan J."/>
            <person name="Riley R."/>
            <person name="Labutti K."/>
            <person name="Andreopoulos B."/>
            <person name="Lipzen A."/>
            <person name="Chen C."/>
            <person name="Yanf M."/>
            <person name="Daum C."/>
            <person name="Ng V."/>
            <person name="Clum A."/>
            <person name="Steindorff A."/>
            <person name="Ohm R."/>
            <person name="Martin F."/>
            <person name="Silar P."/>
            <person name="Natvig D."/>
            <person name="Lalanne C."/>
            <person name="Gautier V."/>
            <person name="Ament-Velasquez S.L."/>
            <person name="Kruys A."/>
            <person name="Hutchinson M.I."/>
            <person name="Powell A.J."/>
            <person name="Barry K."/>
            <person name="Miller A.N."/>
            <person name="Grigoriev I.V."/>
            <person name="Debuchy R."/>
            <person name="Gladieux P."/>
            <person name="Thoren M.H."/>
            <person name="Johannesson H."/>
        </authorList>
    </citation>
    <scope>NUCLEOTIDE SEQUENCE</scope>
    <source>
        <strain evidence="3">PSN324</strain>
    </source>
</reference>
<dbReference type="InterPro" id="IPR052895">
    <property type="entry name" value="HetReg/Transcr_Mod"/>
</dbReference>
<dbReference type="PANTHER" id="PTHR24148">
    <property type="entry name" value="ANKYRIN REPEAT DOMAIN-CONTAINING PROTEIN 39 HOMOLOG-RELATED"/>
    <property type="match status" value="1"/>
</dbReference>
<dbReference type="EMBL" id="MU864945">
    <property type="protein sequence ID" value="KAK4464742.1"/>
    <property type="molecule type" value="Genomic_DNA"/>
</dbReference>
<reference evidence="3" key="1">
    <citation type="journal article" date="2023" name="Mol. Phylogenet. Evol.">
        <title>Genome-scale phylogeny and comparative genomics of the fungal order Sordariales.</title>
        <authorList>
            <person name="Hensen N."/>
            <person name="Bonometti L."/>
            <person name="Westerberg I."/>
            <person name="Brannstrom I.O."/>
            <person name="Guillou S."/>
            <person name="Cros-Aarteil S."/>
            <person name="Calhoun S."/>
            <person name="Haridas S."/>
            <person name="Kuo A."/>
            <person name="Mondo S."/>
            <person name="Pangilinan J."/>
            <person name="Riley R."/>
            <person name="LaButti K."/>
            <person name="Andreopoulos B."/>
            <person name="Lipzen A."/>
            <person name="Chen C."/>
            <person name="Yan M."/>
            <person name="Daum C."/>
            <person name="Ng V."/>
            <person name="Clum A."/>
            <person name="Steindorff A."/>
            <person name="Ohm R.A."/>
            <person name="Martin F."/>
            <person name="Silar P."/>
            <person name="Natvig D.O."/>
            <person name="Lalanne C."/>
            <person name="Gautier V."/>
            <person name="Ament-Velasquez S.L."/>
            <person name="Kruys A."/>
            <person name="Hutchinson M.I."/>
            <person name="Powell A.J."/>
            <person name="Barry K."/>
            <person name="Miller A.N."/>
            <person name="Grigoriev I.V."/>
            <person name="Debuchy R."/>
            <person name="Gladieux P."/>
            <person name="Hiltunen Thoren M."/>
            <person name="Johannesson H."/>
        </authorList>
    </citation>
    <scope>NUCLEOTIDE SEQUENCE</scope>
    <source>
        <strain evidence="3">PSN324</strain>
    </source>
</reference>
<sequence>MSQQAQGPSSEPTNFQHQFESDYEDEWDGDNWDDDDYDDWVHAEDNIHSSGNLQSSSSSAQTAGEIQHDQSTPWKYTDVTGKQGLRLLVVEPGAFDDAIHCRLVHVRTDTRLEYEAISYTWADESGDATKSKTISISGTPFAVTANCEAVLRRVRRLSTPRIVWIDAVCINQENKDEQGHQVQLMPDIYSRARRVLIYLGEPLDDEHEGLKRLDNVRATAGRFPTEEDDRNSGTRVRESISRAMLSLFRRRYFSRVWILQEVALAREGVVVCGRYEASWEHLRDNATSMASSFVQEWRSFPLPRVVTLAPRKFRDSSSLLDLLDNARDSHATDPRDKIFAVFGMIQCAPTLGFIADYNSSVEDVYIETALNIAEMHGVENLLMRALGFRNHQTLPAWVPDWSAPVVRELGELVRLIKKPHAECSVLTRPSVDRGQRCIELDVVRVGTLKSLLDGLLTPDFEFFLSNRDTFVLKAADRKDKWHGYLFEKLQKFSCYSLVYSSSRSMMQSVLYPHGRKWLLLLSSSETVFSFAGVCVIRGTRHEWLEREVLKIARGFRDRLRDEISATTTQPEPAQGTAQSMSFESIGKAIDSMISFMLGPPEKAMDLNRRQSWPVPTREHLNEENIIRDRELAQHIIREEDIRAELREFSDDGFPRGKSETGNFKTPLEIIDALFVRERFGVWLRRADGKRLAALLSGSSEKTQKAWNLVEERLVSNPVLWRTVLGPERELVLPETSSRLPRTRARLEVGGA</sequence>
<accession>A0AAV9HVM3</accession>
<organism evidence="3 4">
    <name type="scientific">Cladorrhinum samala</name>
    <dbReference type="NCBI Taxonomy" id="585594"/>
    <lineage>
        <taxon>Eukaryota</taxon>
        <taxon>Fungi</taxon>
        <taxon>Dikarya</taxon>
        <taxon>Ascomycota</taxon>
        <taxon>Pezizomycotina</taxon>
        <taxon>Sordariomycetes</taxon>
        <taxon>Sordariomycetidae</taxon>
        <taxon>Sordariales</taxon>
        <taxon>Podosporaceae</taxon>
        <taxon>Cladorrhinum</taxon>
    </lineage>
</organism>
<feature type="compositionally biased region" description="Polar residues" evidence="1">
    <location>
        <begin position="1"/>
        <end position="18"/>
    </location>
</feature>
<keyword evidence="4" id="KW-1185">Reference proteome</keyword>
<evidence type="ECO:0000313" key="3">
    <source>
        <dbReference type="EMBL" id="KAK4464742.1"/>
    </source>
</evidence>
<protein>
    <submittedName>
        <fullName evidence="3">Heterokaryon incompatibility protein-domain-containing protein</fullName>
    </submittedName>
</protein>
<name>A0AAV9HVM3_9PEZI</name>
<feature type="compositionally biased region" description="Polar residues" evidence="1">
    <location>
        <begin position="60"/>
        <end position="74"/>
    </location>
</feature>